<sequence length="120" mass="13567">MSKKTLVLGASLKEVRYSNMAIRRLRQNNVETVAVGLREGSVLDVEIDTENVPYKNIHTVTLYLNPTRQEPFYDYILSLNPSRVIFNPGTENPEFYKILGDAGIEVDVACTLILLSSNQY</sequence>
<reference evidence="2 3" key="1">
    <citation type="submission" date="2016-11" db="EMBL/GenBank/DDBJ databases">
        <title>Trade-off between light-utilization and light-protection in marine flavobacteria.</title>
        <authorList>
            <person name="Kumagai Y."/>
        </authorList>
    </citation>
    <scope>NUCLEOTIDE SEQUENCE [LARGE SCALE GENOMIC DNA]</scope>
    <source>
        <strain evidence="2 3">JCM 13191</strain>
    </source>
</reference>
<dbReference type="EMBL" id="CP019344">
    <property type="protein sequence ID" value="ARN76622.1"/>
    <property type="molecule type" value="Genomic_DNA"/>
</dbReference>
<protein>
    <submittedName>
        <fullName evidence="2">CoA-binding protein</fullName>
    </submittedName>
</protein>
<dbReference type="Proteomes" id="UP000193431">
    <property type="component" value="Chromosome"/>
</dbReference>
<dbReference type="AlphaFoldDB" id="A0A1W6MGC0"/>
<evidence type="ECO:0000313" key="3">
    <source>
        <dbReference type="Proteomes" id="UP000193431"/>
    </source>
</evidence>
<evidence type="ECO:0000313" key="2">
    <source>
        <dbReference type="EMBL" id="ARN76622.1"/>
    </source>
</evidence>
<dbReference type="Gene3D" id="3.40.50.720">
    <property type="entry name" value="NAD(P)-binding Rossmann-like Domain"/>
    <property type="match status" value="1"/>
</dbReference>
<accession>A0A1W6MGC0</accession>
<feature type="domain" description="CoA-binding" evidence="1">
    <location>
        <begin position="3"/>
        <end position="114"/>
    </location>
</feature>
<dbReference type="OrthoDB" id="708726at2"/>
<proteinExistence type="predicted"/>
<dbReference type="STRING" id="331648.BST97_00600"/>
<gene>
    <name evidence="2" type="ORF">BST97_00600</name>
</gene>
<dbReference type="InterPro" id="IPR036291">
    <property type="entry name" value="NAD(P)-bd_dom_sf"/>
</dbReference>
<dbReference type="SUPFAM" id="SSF51735">
    <property type="entry name" value="NAD(P)-binding Rossmann-fold domains"/>
    <property type="match status" value="1"/>
</dbReference>
<organism evidence="2 3">
    <name type="scientific">Nonlabens spongiae</name>
    <dbReference type="NCBI Taxonomy" id="331648"/>
    <lineage>
        <taxon>Bacteria</taxon>
        <taxon>Pseudomonadati</taxon>
        <taxon>Bacteroidota</taxon>
        <taxon>Flavobacteriia</taxon>
        <taxon>Flavobacteriales</taxon>
        <taxon>Flavobacteriaceae</taxon>
        <taxon>Nonlabens</taxon>
    </lineage>
</organism>
<dbReference type="RefSeq" id="WP_085765422.1">
    <property type="nucleotide sequence ID" value="NZ_CP019344.1"/>
</dbReference>
<evidence type="ECO:0000259" key="1">
    <source>
        <dbReference type="Pfam" id="PF13380"/>
    </source>
</evidence>
<keyword evidence="3" id="KW-1185">Reference proteome</keyword>
<name>A0A1W6MGC0_9FLAO</name>
<dbReference type="InterPro" id="IPR003781">
    <property type="entry name" value="CoA-bd"/>
</dbReference>
<dbReference type="Pfam" id="PF13380">
    <property type="entry name" value="CoA_binding_2"/>
    <property type="match status" value="1"/>
</dbReference>